<sequence length="70" mass="8030">MPSGILHYTPSTFSSIRHLLADTCPSLMKTPLRKFRISTALMSSTSYFISEILPMPPNLHHFTFYGKYHL</sequence>
<evidence type="ECO:0000313" key="2">
    <source>
        <dbReference type="Proteomes" id="UP001194468"/>
    </source>
</evidence>
<reference evidence="1" key="1">
    <citation type="submission" date="2019-10" db="EMBL/GenBank/DDBJ databases">
        <authorList>
            <consortium name="DOE Joint Genome Institute"/>
            <person name="Kuo A."/>
            <person name="Miyauchi S."/>
            <person name="Kiss E."/>
            <person name="Drula E."/>
            <person name="Kohler A."/>
            <person name="Sanchez-Garcia M."/>
            <person name="Andreopoulos B."/>
            <person name="Barry K.W."/>
            <person name="Bonito G."/>
            <person name="Buee M."/>
            <person name="Carver A."/>
            <person name="Chen C."/>
            <person name="Cichocki N."/>
            <person name="Clum A."/>
            <person name="Culley D."/>
            <person name="Crous P.W."/>
            <person name="Fauchery L."/>
            <person name="Girlanda M."/>
            <person name="Hayes R."/>
            <person name="Keri Z."/>
            <person name="LaButti K."/>
            <person name="Lipzen A."/>
            <person name="Lombard V."/>
            <person name="Magnuson J."/>
            <person name="Maillard F."/>
            <person name="Morin E."/>
            <person name="Murat C."/>
            <person name="Nolan M."/>
            <person name="Ohm R."/>
            <person name="Pangilinan J."/>
            <person name="Pereira M."/>
            <person name="Perotto S."/>
            <person name="Peter M."/>
            <person name="Riley R."/>
            <person name="Sitrit Y."/>
            <person name="Stielow B."/>
            <person name="Szollosi G."/>
            <person name="Zifcakova L."/>
            <person name="Stursova M."/>
            <person name="Spatafora J.W."/>
            <person name="Tedersoo L."/>
            <person name="Vaario L.-M."/>
            <person name="Yamada A."/>
            <person name="Yan M."/>
            <person name="Wang P."/>
            <person name="Xu J."/>
            <person name="Bruns T."/>
            <person name="Baldrian P."/>
            <person name="Vilgalys R."/>
            <person name="Henrissat B."/>
            <person name="Grigoriev I.V."/>
            <person name="Hibbett D."/>
            <person name="Nagy L.G."/>
            <person name="Martin F.M."/>
        </authorList>
    </citation>
    <scope>NUCLEOTIDE SEQUENCE</scope>
    <source>
        <strain evidence="1">BED1</strain>
    </source>
</reference>
<keyword evidence="2" id="KW-1185">Reference proteome</keyword>
<dbReference type="AlphaFoldDB" id="A0AAD4C826"/>
<comment type="caution">
    <text evidence="1">The sequence shown here is derived from an EMBL/GenBank/DDBJ whole genome shotgun (WGS) entry which is preliminary data.</text>
</comment>
<proteinExistence type="predicted"/>
<reference evidence="1" key="2">
    <citation type="journal article" date="2020" name="Nat. Commun.">
        <title>Large-scale genome sequencing of mycorrhizal fungi provides insights into the early evolution of symbiotic traits.</title>
        <authorList>
            <person name="Miyauchi S."/>
            <person name="Kiss E."/>
            <person name="Kuo A."/>
            <person name="Drula E."/>
            <person name="Kohler A."/>
            <person name="Sanchez-Garcia M."/>
            <person name="Morin E."/>
            <person name="Andreopoulos B."/>
            <person name="Barry K.W."/>
            <person name="Bonito G."/>
            <person name="Buee M."/>
            <person name="Carver A."/>
            <person name="Chen C."/>
            <person name="Cichocki N."/>
            <person name="Clum A."/>
            <person name="Culley D."/>
            <person name="Crous P.W."/>
            <person name="Fauchery L."/>
            <person name="Girlanda M."/>
            <person name="Hayes R.D."/>
            <person name="Keri Z."/>
            <person name="LaButti K."/>
            <person name="Lipzen A."/>
            <person name="Lombard V."/>
            <person name="Magnuson J."/>
            <person name="Maillard F."/>
            <person name="Murat C."/>
            <person name="Nolan M."/>
            <person name="Ohm R.A."/>
            <person name="Pangilinan J."/>
            <person name="Pereira M.F."/>
            <person name="Perotto S."/>
            <person name="Peter M."/>
            <person name="Pfister S."/>
            <person name="Riley R."/>
            <person name="Sitrit Y."/>
            <person name="Stielow J.B."/>
            <person name="Szollosi G."/>
            <person name="Zifcakova L."/>
            <person name="Stursova M."/>
            <person name="Spatafora J.W."/>
            <person name="Tedersoo L."/>
            <person name="Vaario L.M."/>
            <person name="Yamada A."/>
            <person name="Yan M."/>
            <person name="Wang P."/>
            <person name="Xu J."/>
            <person name="Bruns T."/>
            <person name="Baldrian P."/>
            <person name="Vilgalys R."/>
            <person name="Dunand C."/>
            <person name="Henrissat B."/>
            <person name="Grigoriev I.V."/>
            <person name="Hibbett D."/>
            <person name="Nagy L.G."/>
            <person name="Martin F.M."/>
        </authorList>
    </citation>
    <scope>NUCLEOTIDE SEQUENCE</scope>
    <source>
        <strain evidence="1">BED1</strain>
    </source>
</reference>
<protein>
    <submittedName>
        <fullName evidence="1">Uncharacterized protein</fullName>
    </submittedName>
</protein>
<dbReference type="Proteomes" id="UP001194468">
    <property type="component" value="Unassembled WGS sequence"/>
</dbReference>
<organism evidence="1 2">
    <name type="scientific">Boletus edulis BED1</name>
    <dbReference type="NCBI Taxonomy" id="1328754"/>
    <lineage>
        <taxon>Eukaryota</taxon>
        <taxon>Fungi</taxon>
        <taxon>Dikarya</taxon>
        <taxon>Basidiomycota</taxon>
        <taxon>Agaricomycotina</taxon>
        <taxon>Agaricomycetes</taxon>
        <taxon>Agaricomycetidae</taxon>
        <taxon>Boletales</taxon>
        <taxon>Boletineae</taxon>
        <taxon>Boletaceae</taxon>
        <taxon>Boletoideae</taxon>
        <taxon>Boletus</taxon>
    </lineage>
</organism>
<accession>A0AAD4C826</accession>
<dbReference type="EMBL" id="WHUW01000001">
    <property type="protein sequence ID" value="KAF8452161.1"/>
    <property type="molecule type" value="Genomic_DNA"/>
</dbReference>
<gene>
    <name evidence="1" type="ORF">L210DRAFT_3638717</name>
</gene>
<name>A0AAD4C826_BOLED</name>
<evidence type="ECO:0000313" key="1">
    <source>
        <dbReference type="EMBL" id="KAF8452161.1"/>
    </source>
</evidence>